<feature type="transmembrane region" description="Helical" evidence="7">
    <location>
        <begin position="196"/>
        <end position="215"/>
    </location>
</feature>
<dbReference type="InterPro" id="IPR022764">
    <property type="entry name" value="Peptidase_S54_rhomboid_dom"/>
</dbReference>
<feature type="transmembrane region" description="Helical" evidence="7">
    <location>
        <begin position="174"/>
        <end position="190"/>
    </location>
</feature>
<dbReference type="PANTHER" id="PTHR43066:SF26">
    <property type="entry name" value="RHOMBOID PROTEASE GLPG"/>
    <property type="match status" value="1"/>
</dbReference>
<feature type="active site" evidence="7">
    <location>
        <position position="256"/>
    </location>
</feature>
<dbReference type="SUPFAM" id="SSF144091">
    <property type="entry name" value="Rhomboid-like"/>
    <property type="match status" value="1"/>
</dbReference>
<keyword evidence="5 7" id="KW-1133">Transmembrane helix</keyword>
<comment type="similarity">
    <text evidence="7">Belongs to the peptidase S54 family.</text>
</comment>
<keyword evidence="2 7" id="KW-1003">Cell membrane</keyword>
<keyword evidence="7" id="KW-0720">Serine protease</keyword>
<dbReference type="GO" id="GO:0005886">
    <property type="term" value="C:plasma membrane"/>
    <property type="evidence" value="ECO:0007669"/>
    <property type="project" value="UniProtKB-SubCell"/>
</dbReference>
<keyword evidence="7" id="KW-0378">Hydrolase</keyword>
<name>A0A0F7LN54_9GAMM</name>
<dbReference type="Pfam" id="PF01694">
    <property type="entry name" value="Rhomboid"/>
    <property type="match status" value="1"/>
</dbReference>
<dbReference type="PATRIC" id="fig|230089.6.peg.1969"/>
<dbReference type="OrthoDB" id="9778341at2"/>
<dbReference type="InterPro" id="IPR022732">
    <property type="entry name" value="Peptidase_S54_GlpG_N"/>
</dbReference>
<dbReference type="STRING" id="230089.VY86_08880"/>
<reference evidence="11" key="2">
    <citation type="submission" date="2015-03" db="EMBL/GenBank/DDBJ databases">
        <title>Genome sequence of Azospirillum thiophilum strain DSM 21654T.</title>
        <authorList>
            <person name="Kwak Y."/>
            <person name="Shin J.-H."/>
        </authorList>
    </citation>
    <scope>NUCLEOTIDE SEQUENCE [LARGE SCALE GENOMIC DNA]</scope>
    <source>
        <strain evidence="11">DSM 15199</strain>
    </source>
</reference>
<keyword evidence="4 7" id="KW-0812">Transmembrane</keyword>
<evidence type="ECO:0000256" key="5">
    <source>
        <dbReference type="ARBA" id="ARBA00022989"/>
    </source>
</evidence>
<evidence type="ECO:0000259" key="9">
    <source>
        <dbReference type="Pfam" id="PF12122"/>
    </source>
</evidence>
<dbReference type="InterPro" id="IPR038236">
    <property type="entry name" value="GlpG_N_sf"/>
</dbReference>
<organism evidence="10 11">
    <name type="scientific">Photorhabdus thracensis</name>
    <dbReference type="NCBI Taxonomy" id="230089"/>
    <lineage>
        <taxon>Bacteria</taxon>
        <taxon>Pseudomonadati</taxon>
        <taxon>Pseudomonadota</taxon>
        <taxon>Gammaproteobacteria</taxon>
        <taxon>Enterobacterales</taxon>
        <taxon>Morganellaceae</taxon>
        <taxon>Photorhabdus</taxon>
    </lineage>
</organism>
<evidence type="ECO:0000313" key="10">
    <source>
        <dbReference type="EMBL" id="AKH63438.1"/>
    </source>
</evidence>
<feature type="active site" description="Nucleophile" evidence="7">
    <location>
        <position position="203"/>
    </location>
</feature>
<comment type="subcellular location">
    <subcellularLocation>
        <location evidence="7">Cell membrane</location>
        <topology evidence="7">Multi-pass membrane protein</topology>
    </subcellularLocation>
    <subcellularLocation>
        <location evidence="1">Membrane</location>
        <topology evidence="1">Multi-pass membrane protein</topology>
    </subcellularLocation>
</comment>
<dbReference type="RefSeq" id="WP_046974696.1">
    <property type="nucleotide sequence ID" value="NZ_CAWQPG010000113.1"/>
</dbReference>
<evidence type="ECO:0000256" key="6">
    <source>
        <dbReference type="ARBA" id="ARBA00023136"/>
    </source>
</evidence>
<dbReference type="Proteomes" id="UP000034866">
    <property type="component" value="Chromosome"/>
</dbReference>
<dbReference type="HAMAP" id="MF_01594">
    <property type="entry name" value="Rhomboid_GlpG"/>
    <property type="match status" value="1"/>
</dbReference>
<keyword evidence="11" id="KW-1185">Reference proteome</keyword>
<keyword evidence="3" id="KW-0997">Cell inner membrane</keyword>
<dbReference type="Gene3D" id="1.20.1540.10">
    <property type="entry name" value="Rhomboid-like"/>
    <property type="match status" value="1"/>
</dbReference>
<dbReference type="AlphaFoldDB" id="A0A0F7LN54"/>
<comment type="function">
    <text evidence="7">Rhomboid-type serine protease that catalyzes intramembrane proteolysis.</text>
</comment>
<feature type="transmembrane region" description="Helical" evidence="7">
    <location>
        <begin position="137"/>
        <end position="162"/>
    </location>
</feature>
<evidence type="ECO:0000256" key="7">
    <source>
        <dbReference type="HAMAP-Rule" id="MF_01594"/>
    </source>
</evidence>
<proteinExistence type="inferred from homology"/>
<gene>
    <name evidence="7" type="primary">glpG</name>
    <name evidence="10" type="ORF">VY86_08880</name>
</gene>
<feature type="transmembrane region" description="Helical" evidence="7">
    <location>
        <begin position="227"/>
        <end position="244"/>
    </location>
</feature>
<dbReference type="PANTHER" id="PTHR43066">
    <property type="entry name" value="RHOMBOID-RELATED PROTEIN"/>
    <property type="match status" value="1"/>
</dbReference>
<protein>
    <recommendedName>
        <fullName evidence="7">Rhomboid protease GlpG</fullName>
        <ecNumber evidence="7">3.4.21.105</ecNumber>
    </recommendedName>
    <alternativeName>
        <fullName evidence="7">Intramembrane serine protease</fullName>
    </alternativeName>
</protein>
<dbReference type="NCBIfam" id="TIGR04239">
    <property type="entry name" value="rhombo_GlpG"/>
    <property type="match status" value="1"/>
</dbReference>
<dbReference type="GO" id="GO:0006508">
    <property type="term" value="P:proteolysis"/>
    <property type="evidence" value="ECO:0007669"/>
    <property type="project" value="UniProtKB-UniRule"/>
</dbReference>
<dbReference type="GO" id="GO:0004252">
    <property type="term" value="F:serine-type endopeptidase activity"/>
    <property type="evidence" value="ECO:0007669"/>
    <property type="project" value="UniProtKB-UniRule"/>
</dbReference>
<dbReference type="Pfam" id="PF12122">
    <property type="entry name" value="Rhomboid_N"/>
    <property type="match status" value="1"/>
</dbReference>
<accession>A0A0F7LN54</accession>
<dbReference type="NCBIfam" id="NF008155">
    <property type="entry name" value="PRK10907.1"/>
    <property type="match status" value="1"/>
</dbReference>
<evidence type="ECO:0000313" key="11">
    <source>
        <dbReference type="Proteomes" id="UP000034866"/>
    </source>
</evidence>
<evidence type="ECO:0000256" key="4">
    <source>
        <dbReference type="ARBA" id="ARBA00022692"/>
    </source>
</evidence>
<feature type="domain" description="Peptidase S54 rhomboid" evidence="8">
    <location>
        <begin position="136"/>
        <end position="268"/>
    </location>
</feature>
<evidence type="ECO:0000256" key="3">
    <source>
        <dbReference type="ARBA" id="ARBA00022519"/>
    </source>
</evidence>
<feature type="transmembrane region" description="Helical" evidence="7">
    <location>
        <begin position="250"/>
        <end position="269"/>
    </location>
</feature>
<evidence type="ECO:0000256" key="1">
    <source>
        <dbReference type="ARBA" id="ARBA00004141"/>
    </source>
</evidence>
<dbReference type="InterPro" id="IPR035952">
    <property type="entry name" value="Rhomboid-like_sf"/>
</dbReference>
<dbReference type="InterPro" id="IPR023662">
    <property type="entry name" value="Rhomboid_protease_GlpG"/>
</dbReference>
<dbReference type="Gene3D" id="3.30.70.2350">
    <property type="match status" value="1"/>
</dbReference>
<feature type="domain" description="Peptidase S54 GlpG peptidase N-terminal" evidence="9">
    <location>
        <begin position="1"/>
        <end position="85"/>
    </location>
</feature>
<dbReference type="EMBL" id="CP011104">
    <property type="protein sequence ID" value="AKH63438.1"/>
    <property type="molecule type" value="Genomic_DNA"/>
</dbReference>
<comment type="catalytic activity">
    <reaction evidence="7">
        <text>Cleaves type-1 transmembrane domains using a catalytic dyad composed of serine and histidine that are contributed by different transmembrane domains.</text>
        <dbReference type="EC" id="3.4.21.105"/>
    </reaction>
</comment>
<sequence>MIRVIAISNPRLAQAFIDYMATRQVHLTMRPGHDGQHVELWLEDDTKLTIVQQELEQFTRDPLNERYQAASWQSGDVNHSLKYHNNLNWQYLSRQAGPLTMTVLILNIAVYLWMQFSGDYQVMSWLAWPDNSQHLELWRWVTHGLLHFSLLHIIFNLMWWWYLGGQTEKRLGTGKLFVITIVSAVFSGWGQSLFSGSHFGGLSGVVYALISYVWLTGERAPERGISVPHGLMAFSILWLIIGYFDTFGLAIANAAHFSGLIIGLLMALWDNRHTFKNNTHNRHF</sequence>
<evidence type="ECO:0000259" key="8">
    <source>
        <dbReference type="Pfam" id="PF01694"/>
    </source>
</evidence>
<keyword evidence="7 10" id="KW-0645">Protease</keyword>
<dbReference type="KEGG" id="ptt:VY86_08880"/>
<keyword evidence="6 7" id="KW-0472">Membrane</keyword>
<dbReference type="EC" id="3.4.21.105" evidence="7"/>
<evidence type="ECO:0000256" key="2">
    <source>
        <dbReference type="ARBA" id="ARBA00022475"/>
    </source>
</evidence>
<reference evidence="10 11" key="1">
    <citation type="journal article" date="2015" name="J. Biotechnol.">
        <title>Complete genome sequence of Photorhabdus temperata subsp. thracensis 39-8(T), an entomopathogenic bacterium for the improved commercial bioinsecticide.</title>
        <authorList>
            <person name="Kwak Y."/>
            <person name="Shin J.H."/>
        </authorList>
    </citation>
    <scope>NUCLEOTIDE SEQUENCE [LARGE SCALE GENOMIC DNA]</scope>
    <source>
        <strain evidence="10 11">DSM 15199</strain>
    </source>
</reference>
<feature type="transmembrane region" description="Helical" evidence="7">
    <location>
        <begin position="99"/>
        <end position="117"/>
    </location>
</feature>